<keyword evidence="5 8" id="KW-0812">Transmembrane</keyword>
<keyword evidence="10" id="KW-1185">Reference proteome</keyword>
<evidence type="ECO:0000256" key="8">
    <source>
        <dbReference type="SAM" id="Phobius"/>
    </source>
</evidence>
<keyword evidence="6 8" id="KW-1133">Transmembrane helix</keyword>
<organism evidence="9 10">
    <name type="scientific">Texcoconibacillus texcoconensis</name>
    <dbReference type="NCBI Taxonomy" id="1095777"/>
    <lineage>
        <taxon>Bacteria</taxon>
        <taxon>Bacillati</taxon>
        <taxon>Bacillota</taxon>
        <taxon>Bacilli</taxon>
        <taxon>Bacillales</taxon>
        <taxon>Bacillaceae</taxon>
        <taxon>Texcoconibacillus</taxon>
    </lineage>
</organism>
<dbReference type="RefSeq" id="WP_425506962.1">
    <property type="nucleotide sequence ID" value="NZ_JACHHB010000004.1"/>
</dbReference>
<keyword evidence="7 8" id="KW-0472">Membrane</keyword>
<evidence type="ECO:0000256" key="1">
    <source>
        <dbReference type="ARBA" id="ARBA00004651"/>
    </source>
</evidence>
<evidence type="ECO:0000256" key="3">
    <source>
        <dbReference type="ARBA" id="ARBA00022448"/>
    </source>
</evidence>
<evidence type="ECO:0000256" key="6">
    <source>
        <dbReference type="ARBA" id="ARBA00022989"/>
    </source>
</evidence>
<dbReference type="GO" id="GO:0033214">
    <property type="term" value="P:siderophore-iron import into cell"/>
    <property type="evidence" value="ECO:0007669"/>
    <property type="project" value="TreeGrafter"/>
</dbReference>
<feature type="transmembrane region" description="Helical" evidence="8">
    <location>
        <begin position="77"/>
        <end position="94"/>
    </location>
</feature>
<comment type="subcellular location">
    <subcellularLocation>
        <location evidence="1">Cell membrane</location>
        <topology evidence="1">Multi-pass membrane protein</topology>
    </subcellularLocation>
</comment>
<feature type="transmembrane region" description="Helical" evidence="8">
    <location>
        <begin position="106"/>
        <end position="128"/>
    </location>
</feature>
<dbReference type="Pfam" id="PF01032">
    <property type="entry name" value="FecCD"/>
    <property type="match status" value="1"/>
</dbReference>
<evidence type="ECO:0000313" key="10">
    <source>
        <dbReference type="Proteomes" id="UP000551878"/>
    </source>
</evidence>
<dbReference type="InterPro" id="IPR000522">
    <property type="entry name" value="ABC_transptr_permease_BtuC"/>
</dbReference>
<dbReference type="CDD" id="cd06550">
    <property type="entry name" value="TM_ABC_iron-siderophores_like"/>
    <property type="match status" value="1"/>
</dbReference>
<feature type="transmembrane region" description="Helical" evidence="8">
    <location>
        <begin position="297"/>
        <end position="316"/>
    </location>
</feature>
<evidence type="ECO:0000256" key="2">
    <source>
        <dbReference type="ARBA" id="ARBA00007935"/>
    </source>
</evidence>
<comment type="caution">
    <text evidence="9">The sequence shown here is derived from an EMBL/GenBank/DDBJ whole genome shotgun (WGS) entry which is preliminary data.</text>
</comment>
<dbReference type="EMBL" id="JACHHB010000004">
    <property type="protein sequence ID" value="MBB5172943.1"/>
    <property type="molecule type" value="Genomic_DNA"/>
</dbReference>
<feature type="transmembrane region" description="Helical" evidence="8">
    <location>
        <begin position="16"/>
        <end position="34"/>
    </location>
</feature>
<name>A0A840QNM8_9BACI</name>
<sequence>MLKRSIQIFIKRKSRFFTYIIATVSLLFAIFFAVSSGSAELSYLNIATILIDKWLPFEADIDGTYTHIIHEIRLPRIFLAMFVGASLALAGAAFQGLLKNPLADPYTLGVSSGSALGAVLVIYFGFSLPFLGSLTLPFVAIIGGFLSLIFVISFAKMVQRQLTIETMILTGIVFSSFLGSLLSLFIALSGDELRQIIHWLLGSVAMRGWEHVFLLIPFFIIGYVILQTNARELNAFAFGEGTAHDLGINVEKRRILILFAASLMTGAAVSVSGTIGFVGLVVPHFVRLLIGADHKHLLPISAIVGGTFLILADLFARTIIAPTGLPLGVVTALVGAPAFGVILLRRKMS</sequence>
<dbReference type="PANTHER" id="PTHR30472:SF25">
    <property type="entry name" value="ABC TRANSPORTER PERMEASE PROTEIN MJ0876-RELATED"/>
    <property type="match status" value="1"/>
</dbReference>
<dbReference type="AlphaFoldDB" id="A0A840QNM8"/>
<evidence type="ECO:0000256" key="5">
    <source>
        <dbReference type="ARBA" id="ARBA00022692"/>
    </source>
</evidence>
<dbReference type="Gene3D" id="1.10.3470.10">
    <property type="entry name" value="ABC transporter involved in vitamin B12 uptake, BtuC"/>
    <property type="match status" value="1"/>
</dbReference>
<feature type="transmembrane region" description="Helical" evidence="8">
    <location>
        <begin position="134"/>
        <end position="155"/>
    </location>
</feature>
<feature type="transmembrane region" description="Helical" evidence="8">
    <location>
        <begin position="255"/>
        <end position="285"/>
    </location>
</feature>
<keyword evidence="3" id="KW-0813">Transport</keyword>
<feature type="transmembrane region" description="Helical" evidence="8">
    <location>
        <begin position="323"/>
        <end position="344"/>
    </location>
</feature>
<evidence type="ECO:0000256" key="7">
    <source>
        <dbReference type="ARBA" id="ARBA00023136"/>
    </source>
</evidence>
<accession>A0A840QNM8</accession>
<dbReference type="Proteomes" id="UP000551878">
    <property type="component" value="Unassembled WGS sequence"/>
</dbReference>
<feature type="transmembrane region" description="Helical" evidence="8">
    <location>
        <begin position="208"/>
        <end position="226"/>
    </location>
</feature>
<proteinExistence type="inferred from homology"/>
<dbReference type="PANTHER" id="PTHR30472">
    <property type="entry name" value="FERRIC ENTEROBACTIN TRANSPORT SYSTEM PERMEASE PROTEIN"/>
    <property type="match status" value="1"/>
</dbReference>
<evidence type="ECO:0000256" key="4">
    <source>
        <dbReference type="ARBA" id="ARBA00022475"/>
    </source>
</evidence>
<gene>
    <name evidence="9" type="ORF">HNQ41_001106</name>
</gene>
<evidence type="ECO:0000313" key="9">
    <source>
        <dbReference type="EMBL" id="MBB5172943.1"/>
    </source>
</evidence>
<protein>
    <submittedName>
        <fullName evidence="9">Iron complex transport system permease protein</fullName>
    </submittedName>
</protein>
<keyword evidence="4" id="KW-1003">Cell membrane</keyword>
<dbReference type="GO" id="GO:0022857">
    <property type="term" value="F:transmembrane transporter activity"/>
    <property type="evidence" value="ECO:0007669"/>
    <property type="project" value="InterPro"/>
</dbReference>
<dbReference type="GO" id="GO:0005886">
    <property type="term" value="C:plasma membrane"/>
    <property type="evidence" value="ECO:0007669"/>
    <property type="project" value="UniProtKB-SubCell"/>
</dbReference>
<reference evidence="9 10" key="1">
    <citation type="submission" date="2020-08" db="EMBL/GenBank/DDBJ databases">
        <title>Genomic Encyclopedia of Type Strains, Phase IV (KMG-IV): sequencing the most valuable type-strain genomes for metagenomic binning, comparative biology and taxonomic classification.</title>
        <authorList>
            <person name="Goeker M."/>
        </authorList>
    </citation>
    <scope>NUCLEOTIDE SEQUENCE [LARGE SCALE GENOMIC DNA]</scope>
    <source>
        <strain evidence="9 10">DSM 24696</strain>
    </source>
</reference>
<dbReference type="InterPro" id="IPR037294">
    <property type="entry name" value="ABC_BtuC-like"/>
</dbReference>
<dbReference type="FunFam" id="1.10.3470.10:FF:000001">
    <property type="entry name" value="Vitamin B12 ABC transporter permease BtuC"/>
    <property type="match status" value="1"/>
</dbReference>
<feature type="transmembrane region" description="Helical" evidence="8">
    <location>
        <begin position="167"/>
        <end position="188"/>
    </location>
</feature>
<dbReference type="SUPFAM" id="SSF81345">
    <property type="entry name" value="ABC transporter involved in vitamin B12 uptake, BtuC"/>
    <property type="match status" value="1"/>
</dbReference>
<comment type="similarity">
    <text evidence="2">Belongs to the binding-protein-dependent transport system permease family. FecCD subfamily.</text>
</comment>